<feature type="domain" description="CW-type" evidence="6">
    <location>
        <begin position="277"/>
        <end position="331"/>
    </location>
</feature>
<evidence type="ECO:0000259" key="6">
    <source>
        <dbReference type="PROSITE" id="PS51050"/>
    </source>
</evidence>
<evidence type="ECO:0000256" key="3">
    <source>
        <dbReference type="ARBA" id="ARBA00022833"/>
    </source>
</evidence>
<feature type="region of interest" description="Disordered" evidence="4">
    <location>
        <begin position="246"/>
        <end position="271"/>
    </location>
</feature>
<dbReference type="InterPro" id="IPR000313">
    <property type="entry name" value="PWWP_dom"/>
</dbReference>
<dbReference type="PANTHER" id="PTHR15999:SF2">
    <property type="entry name" value="ZINC FINGER CW-TYPE PWWP DOMAIN PROTEIN 1"/>
    <property type="match status" value="1"/>
</dbReference>
<evidence type="ECO:0000256" key="4">
    <source>
        <dbReference type="SAM" id="MobiDB-lite"/>
    </source>
</evidence>
<dbReference type="PROSITE" id="PS50812">
    <property type="entry name" value="PWWP"/>
    <property type="match status" value="1"/>
</dbReference>
<dbReference type="Gene3D" id="2.30.30.140">
    <property type="match status" value="1"/>
</dbReference>
<dbReference type="InterPro" id="IPR011124">
    <property type="entry name" value="Znf_CW"/>
</dbReference>
<feature type="domain" description="PWWP" evidence="5">
    <location>
        <begin position="343"/>
        <end position="409"/>
    </location>
</feature>
<reference evidence="7" key="3">
    <citation type="submission" date="2016-05" db="EMBL/GenBank/DDBJ databases">
        <title>WGS assembly of Xenopus tropicalis.</title>
        <authorList>
            <person name="Sessions A."/>
            <person name="Jenkins J."/>
            <person name="Mitros T."/>
            <person name="Lyons J.T."/>
            <person name="Dichmann D.S."/>
            <person name="Robert J."/>
            <person name="Harland R.M."/>
            <person name="Rokhsar D.S."/>
        </authorList>
    </citation>
    <scope>NUCLEOTIDE SEQUENCE</scope>
    <source>
        <strain evidence="7">Nigerian</strain>
    </source>
</reference>
<keyword evidence="3" id="KW-0862">Zinc</keyword>
<proteinExistence type="predicted"/>
<dbReference type="SMART" id="SM00293">
    <property type="entry name" value="PWWP"/>
    <property type="match status" value="1"/>
</dbReference>
<evidence type="ECO:0000259" key="5">
    <source>
        <dbReference type="PROSITE" id="PS50812"/>
    </source>
</evidence>
<organism evidence="7">
    <name type="scientific">Xenopus tropicalis</name>
    <name type="common">Western clawed frog</name>
    <name type="synonym">Silurana tropicalis</name>
    <dbReference type="NCBI Taxonomy" id="8364"/>
    <lineage>
        <taxon>Eukaryota</taxon>
        <taxon>Metazoa</taxon>
        <taxon>Chordata</taxon>
        <taxon>Craniata</taxon>
        <taxon>Vertebrata</taxon>
        <taxon>Euteleostomi</taxon>
        <taxon>Amphibia</taxon>
        <taxon>Batrachia</taxon>
        <taxon>Anura</taxon>
        <taxon>Pipoidea</taxon>
        <taxon>Pipidae</taxon>
        <taxon>Xenopodinae</taxon>
        <taxon>Xenopus</taxon>
        <taxon>Silurana</taxon>
    </lineage>
</organism>
<dbReference type="Pfam" id="PF07496">
    <property type="entry name" value="zf-CW"/>
    <property type="match status" value="1"/>
</dbReference>
<reference evidence="7" key="1">
    <citation type="submission" date="2009-11" db="EMBL/GenBank/DDBJ databases">
        <authorList>
            <consortium name="US DOE Joint Genome Institute (JGI-PGF)"/>
            <person name="Ottilar R."/>
            <person name="Schmutz J."/>
            <person name="Salamov A."/>
            <person name="Cheng J.F."/>
            <person name="Lucas S."/>
            <person name="Pitluck S."/>
            <person name="Gundlach H."/>
            <person name="Guo Y."/>
            <person name="Haberer G."/>
            <person name="Nasrallah J."/>
            <person name="Mayer K.F.X."/>
            <person name="van de Peer Y."/>
            <person name="Weigel D."/>
            <person name="Grigoriev I.V."/>
        </authorList>
    </citation>
    <scope>NUCLEOTIDE SEQUENCE</scope>
    <source>
        <strain evidence="7">Nigerian</strain>
    </source>
</reference>
<protein>
    <recommendedName>
        <fullName evidence="8">Zinc finger CW-type PWWP domain protein 1</fullName>
    </recommendedName>
</protein>
<reference evidence="7" key="2">
    <citation type="journal article" date="2010" name="Science">
        <title>The genome of the Western clawed frog Xenopus tropicalis.</title>
        <authorList>
            <person name="Hellsten U."/>
            <person name="Harland R.M."/>
            <person name="Gilchrist M.J."/>
            <person name="Hendrix D."/>
            <person name="Jurka J."/>
            <person name="Kapitonov V."/>
            <person name="Ovcharenko I."/>
            <person name="Putnam N.H."/>
            <person name="Shu S."/>
            <person name="Taher L."/>
            <person name="Blitz I.L."/>
            <person name="Blumberg B."/>
            <person name="Dichmann D.S."/>
            <person name="Dubchak I."/>
            <person name="Amaya E."/>
            <person name="Detter J.C."/>
            <person name="Fletcher R."/>
            <person name="Gerhard D.S."/>
            <person name="Goodstein D."/>
            <person name="Graves T."/>
            <person name="Grigoriev I.V."/>
            <person name="Grimwood J."/>
            <person name="Kawashima T."/>
            <person name="Lindquist E."/>
            <person name="Lucas S.M."/>
            <person name="Mead P.E."/>
            <person name="Mitros T."/>
            <person name="Ogino H."/>
            <person name="Ohta Y."/>
            <person name="Poliakov A.V."/>
            <person name="Pollet N."/>
            <person name="Robert J."/>
            <person name="Salamov A."/>
            <person name="Sater A.K."/>
            <person name="Schmutz J."/>
            <person name="Terry A."/>
            <person name="Vize P.D."/>
            <person name="Warren W.C."/>
            <person name="Wells D."/>
            <person name="Wills A."/>
            <person name="Wilson R.K."/>
            <person name="Zimmerman L.B."/>
            <person name="Zorn A.M."/>
            <person name="Grainger R."/>
            <person name="Grammer T."/>
            <person name="Khokha M.K."/>
            <person name="Richardson P.M."/>
            <person name="Rokhsar D.S."/>
        </authorList>
    </citation>
    <scope>NUCLEOTIDE SEQUENCE [LARGE SCALE GENOMIC DNA]</scope>
    <source>
        <strain evidence="7">Nigerian</strain>
    </source>
</reference>
<accession>A0A1B8XXI0</accession>
<evidence type="ECO:0000313" key="7">
    <source>
        <dbReference type="EMBL" id="OCA15350.1"/>
    </source>
</evidence>
<dbReference type="AlphaFoldDB" id="A0A1B8XXI0"/>
<dbReference type="GO" id="GO:0008270">
    <property type="term" value="F:zinc ion binding"/>
    <property type="evidence" value="ECO:0007669"/>
    <property type="project" value="UniProtKB-KW"/>
</dbReference>
<dbReference type="SUPFAM" id="SSF63748">
    <property type="entry name" value="Tudor/PWWP/MBT"/>
    <property type="match status" value="1"/>
</dbReference>
<dbReference type="PANTHER" id="PTHR15999">
    <property type="entry name" value="ZINC FINGER CW-TYPE PWWP DOMAIN PROTEIN 1"/>
    <property type="match status" value="1"/>
</dbReference>
<keyword evidence="1" id="KW-0479">Metal-binding</keyword>
<dbReference type="CDD" id="cd20145">
    <property type="entry name" value="PWWP_ZCWPW1"/>
    <property type="match status" value="1"/>
</dbReference>
<dbReference type="InterPro" id="IPR042778">
    <property type="entry name" value="ZCWPW1/ZCWPW2"/>
</dbReference>
<dbReference type="PROSITE" id="PS51050">
    <property type="entry name" value="ZF_CW"/>
    <property type="match status" value="1"/>
</dbReference>
<sequence length="444" mass="48219">MLFSCSTCQCPHLASTCQCPHLASTCQCPHLASTCQCPHLASTCQCPHFVSVPPPCLHLSVPPRCLHLSVPPPCLHLSVAPPCLHLSVPPPCLHLSVPPPCLHLSVPPPCLHLSVPPPCLHLSVPPPCLHLSVPPPVSAPTLPPPVSAPTCQCPHLAPTCQCPHLVSTCQCPHLSVPPPCLHLSVHPHWGLSQICLSHSEGTLSSRDYEEIFGAVLGNPGRAPPQVTGGITDAGDVDPALRVTPWKHKRNPTAPQAEPPGSAPIESAKASPVGPWQRGVCVAWVQCAEPNCKKWRRLGQDVDPLLLPEDWCCEQNMESQYRSCAEPEEPCSGDVDLIYAAFIPGCLVWAKQSGYPWWPAMIDSDPDSAYFFKFKHCTDPLPWKYHVTFLGDAVSRAWICSSHLKPFRDHSPESLKVYKEKNQELKKMLVKSIGMANAVLSLGIQ</sequence>
<evidence type="ECO:0008006" key="8">
    <source>
        <dbReference type="Google" id="ProtNLM"/>
    </source>
</evidence>
<evidence type="ECO:0000256" key="1">
    <source>
        <dbReference type="ARBA" id="ARBA00022723"/>
    </source>
</evidence>
<evidence type="ECO:0000256" key="2">
    <source>
        <dbReference type="ARBA" id="ARBA00022771"/>
    </source>
</evidence>
<dbReference type="Pfam" id="PF00855">
    <property type="entry name" value="PWWP"/>
    <property type="match status" value="1"/>
</dbReference>
<dbReference type="Gene3D" id="3.30.40.100">
    <property type="match status" value="1"/>
</dbReference>
<gene>
    <name evidence="7" type="ORF">XENTR_v90030067mg</name>
</gene>
<feature type="non-terminal residue" evidence="7">
    <location>
        <position position="444"/>
    </location>
</feature>
<keyword evidence="2" id="KW-0863">Zinc-finger</keyword>
<dbReference type="EMBL" id="KV460879">
    <property type="protein sequence ID" value="OCA15350.1"/>
    <property type="molecule type" value="Genomic_DNA"/>
</dbReference>
<name>A0A1B8XXI0_XENTR</name>